<organism evidence="3 4">
    <name type="scientific">Diaporthe eres</name>
    <name type="common">Phomopsis oblonga</name>
    <dbReference type="NCBI Taxonomy" id="83184"/>
    <lineage>
        <taxon>Eukaryota</taxon>
        <taxon>Fungi</taxon>
        <taxon>Dikarya</taxon>
        <taxon>Ascomycota</taxon>
        <taxon>Pezizomycotina</taxon>
        <taxon>Sordariomycetes</taxon>
        <taxon>Sordariomycetidae</taxon>
        <taxon>Diaporthales</taxon>
        <taxon>Diaporthaceae</taxon>
        <taxon>Diaporthe</taxon>
        <taxon>Diaporthe eres species complex</taxon>
    </lineage>
</organism>
<evidence type="ECO:0000256" key="1">
    <source>
        <dbReference type="ARBA" id="ARBA00023242"/>
    </source>
</evidence>
<feature type="compositionally biased region" description="Low complexity" evidence="2">
    <location>
        <begin position="67"/>
        <end position="76"/>
    </location>
</feature>
<accession>A0ABR1P5P4</accession>
<keyword evidence="1" id="KW-0539">Nucleus</keyword>
<dbReference type="InterPro" id="IPR021858">
    <property type="entry name" value="Fun_TF"/>
</dbReference>
<gene>
    <name evidence="3" type="ORF">SLS63_007403</name>
</gene>
<name>A0ABR1P5P4_DIAER</name>
<dbReference type="EMBL" id="JAKNSF020000040">
    <property type="protein sequence ID" value="KAK7726981.1"/>
    <property type="molecule type" value="Genomic_DNA"/>
</dbReference>
<dbReference type="Pfam" id="PF11951">
    <property type="entry name" value="Fungal_trans_2"/>
    <property type="match status" value="1"/>
</dbReference>
<feature type="compositionally biased region" description="Basic and acidic residues" evidence="2">
    <location>
        <begin position="34"/>
        <end position="51"/>
    </location>
</feature>
<comment type="caution">
    <text evidence="3">The sequence shown here is derived from an EMBL/GenBank/DDBJ whole genome shotgun (WGS) entry which is preliminary data.</text>
</comment>
<dbReference type="Proteomes" id="UP001430848">
    <property type="component" value="Unassembled WGS sequence"/>
</dbReference>
<feature type="compositionally biased region" description="Polar residues" evidence="2">
    <location>
        <begin position="118"/>
        <end position="136"/>
    </location>
</feature>
<reference evidence="3 4" key="1">
    <citation type="submission" date="2024-02" db="EMBL/GenBank/DDBJ databases">
        <title>De novo assembly and annotation of 12 fungi associated with fruit tree decline syndrome in Ontario, Canada.</title>
        <authorList>
            <person name="Sulman M."/>
            <person name="Ellouze W."/>
            <person name="Ilyukhin E."/>
        </authorList>
    </citation>
    <scope>NUCLEOTIDE SEQUENCE [LARGE SCALE GENOMIC DNA]</scope>
    <source>
        <strain evidence="3 4">M169</strain>
    </source>
</reference>
<keyword evidence="4" id="KW-1185">Reference proteome</keyword>
<evidence type="ECO:0000256" key="2">
    <source>
        <dbReference type="SAM" id="MobiDB-lite"/>
    </source>
</evidence>
<feature type="compositionally biased region" description="Polar residues" evidence="2">
    <location>
        <begin position="1"/>
        <end position="23"/>
    </location>
</feature>
<feature type="region of interest" description="Disordered" evidence="2">
    <location>
        <begin position="102"/>
        <end position="136"/>
    </location>
</feature>
<sequence>MPPSTQAREPSSTASRTEEQSSPPAVDTLTDPPTTREHEKNARVAEDHEVVPEPSWSRIDEHNDLPTANVTASSNITASTTTTFEDGDAISPLSHINVSTQSTLLTPQPQPDHGTLCADTSTPQDRQPRASFSSSRANVDNATSIWVDLLLHDAALQAGHPGNVDIDLEGIDILDDSLVQSPSHFGNRPNGAYTVPEEVGQSPASSNPLLQERTTSVIAFEALEKNEWHSASPISLTSSEVVLFQHFVRQLSQWPSDAPFYDPNDALPYYYKTLRYVQKAMQYNTYKTSLELLATSLIVSTYEMLDGSSQDWERHLHGVFLIQRSQVIHGDSMGLRQGVWWAWLCQDVWAAYRERRRPFTFWKPVRTFRDLEPSDLASRSVYLFAQVVGYCSRENMEDGAMEPLARIARAAELRSMLEDWKTYLTAEFEPLPQPRSAEDAFEPIWIHPTAFAAANGLAGPLMI</sequence>
<feature type="region of interest" description="Disordered" evidence="2">
    <location>
        <begin position="1"/>
        <end position="76"/>
    </location>
</feature>
<proteinExistence type="predicted"/>
<evidence type="ECO:0000313" key="3">
    <source>
        <dbReference type="EMBL" id="KAK7726981.1"/>
    </source>
</evidence>
<protein>
    <submittedName>
        <fullName evidence="3">Uncharacterized protein</fullName>
    </submittedName>
</protein>
<evidence type="ECO:0000313" key="4">
    <source>
        <dbReference type="Proteomes" id="UP001430848"/>
    </source>
</evidence>